<protein>
    <recommendedName>
        <fullName evidence="6">S-protein homolog</fullName>
    </recommendedName>
</protein>
<keyword evidence="4 6" id="KW-0964">Secreted</keyword>
<evidence type="ECO:0000256" key="5">
    <source>
        <dbReference type="ARBA" id="ARBA00022729"/>
    </source>
</evidence>
<evidence type="ECO:0000256" key="1">
    <source>
        <dbReference type="ARBA" id="ARBA00004613"/>
    </source>
</evidence>
<keyword evidence="7" id="KW-0472">Membrane</keyword>
<dbReference type="EMBL" id="JAGKQM010000014">
    <property type="protein sequence ID" value="KAH0886708.1"/>
    <property type="molecule type" value="Genomic_DNA"/>
</dbReference>
<organism evidence="8 9">
    <name type="scientific">Brassica napus</name>
    <name type="common">Rape</name>
    <dbReference type="NCBI Taxonomy" id="3708"/>
    <lineage>
        <taxon>Eukaryota</taxon>
        <taxon>Viridiplantae</taxon>
        <taxon>Streptophyta</taxon>
        <taxon>Embryophyta</taxon>
        <taxon>Tracheophyta</taxon>
        <taxon>Spermatophyta</taxon>
        <taxon>Magnoliopsida</taxon>
        <taxon>eudicotyledons</taxon>
        <taxon>Gunneridae</taxon>
        <taxon>Pentapetalae</taxon>
        <taxon>rosids</taxon>
        <taxon>malvids</taxon>
        <taxon>Brassicales</taxon>
        <taxon>Brassicaceae</taxon>
        <taxon>Brassiceae</taxon>
        <taxon>Brassica</taxon>
    </lineage>
</organism>
<sequence length="183" mass="21135">MKLPNEAKCLKNTVAVQNNLTLSRSILKVHCESRDDDLGEHSLEFQGIAYSFSFHDNVILFTRFKCILRKGANLEYHKDFVAYEGAVSRGCGLLYIWEARDEAIYLSKNGEPMKLIYVASAFLISPRDLEAAQLDDLIREIEQKSLFYYQEKKKSLRARYIYRTIFLIISLCAMFSSVTTHKT</sequence>
<dbReference type="PANTHER" id="PTHR31232:SF39">
    <property type="entry name" value="S-PROTEIN HOMOLOG-RELATED"/>
    <property type="match status" value="1"/>
</dbReference>
<reference evidence="8 9" key="1">
    <citation type="submission" date="2021-05" db="EMBL/GenBank/DDBJ databases">
        <title>Genome Assembly of Synthetic Allotetraploid Brassica napus Reveals Homoeologous Exchanges between Subgenomes.</title>
        <authorList>
            <person name="Davis J.T."/>
        </authorList>
    </citation>
    <scope>NUCLEOTIDE SEQUENCE [LARGE SCALE GENOMIC DNA]</scope>
    <source>
        <strain evidence="9">cv. Da-Ae</strain>
        <tissue evidence="8">Seedling</tissue>
    </source>
</reference>
<evidence type="ECO:0000256" key="4">
    <source>
        <dbReference type="ARBA" id="ARBA00022525"/>
    </source>
</evidence>
<evidence type="ECO:0000313" key="9">
    <source>
        <dbReference type="Proteomes" id="UP000824890"/>
    </source>
</evidence>
<dbReference type="Proteomes" id="UP000824890">
    <property type="component" value="Unassembled WGS sequence"/>
</dbReference>
<gene>
    <name evidence="8" type="ORF">HID58_062804</name>
</gene>
<comment type="caution">
    <text evidence="8">The sequence shown here is derived from an EMBL/GenBank/DDBJ whole genome shotgun (WGS) entry which is preliminary data.</text>
</comment>
<feature type="transmembrane region" description="Helical" evidence="7">
    <location>
        <begin position="160"/>
        <end position="178"/>
    </location>
</feature>
<keyword evidence="5" id="KW-0732">Signal</keyword>
<keyword evidence="7" id="KW-0812">Transmembrane</keyword>
<comment type="subcellular location">
    <subcellularLocation>
        <location evidence="1 6">Secreted</location>
    </subcellularLocation>
</comment>
<evidence type="ECO:0000256" key="6">
    <source>
        <dbReference type="RuleBase" id="RU367044"/>
    </source>
</evidence>
<keyword evidence="7" id="KW-1133">Transmembrane helix</keyword>
<comment type="similarity">
    <text evidence="2 6">Belongs to the plant self-incompatibility (S1) protein family.</text>
</comment>
<keyword evidence="9" id="KW-1185">Reference proteome</keyword>
<evidence type="ECO:0000256" key="3">
    <source>
        <dbReference type="ARBA" id="ARBA00022471"/>
    </source>
</evidence>
<name>A0ABQ8A2P8_BRANA</name>
<keyword evidence="3 6" id="KW-0713">Self-incompatibility</keyword>
<dbReference type="Pfam" id="PF05938">
    <property type="entry name" value="Self-incomp_S1"/>
    <property type="match status" value="1"/>
</dbReference>
<evidence type="ECO:0000256" key="2">
    <source>
        <dbReference type="ARBA" id="ARBA00005581"/>
    </source>
</evidence>
<accession>A0ABQ8A2P8</accession>
<proteinExistence type="inferred from homology"/>
<evidence type="ECO:0000313" key="8">
    <source>
        <dbReference type="EMBL" id="KAH0886708.1"/>
    </source>
</evidence>
<dbReference type="InterPro" id="IPR010264">
    <property type="entry name" value="Self-incomp_S1"/>
</dbReference>
<dbReference type="PANTHER" id="PTHR31232">
    <property type="match status" value="1"/>
</dbReference>
<evidence type="ECO:0000256" key="7">
    <source>
        <dbReference type="SAM" id="Phobius"/>
    </source>
</evidence>